<proteinExistence type="predicted"/>
<organism evidence="2 3">
    <name type="scientific">Sutcliffiella cohnii</name>
    <dbReference type="NCBI Taxonomy" id="33932"/>
    <lineage>
        <taxon>Bacteria</taxon>
        <taxon>Bacillati</taxon>
        <taxon>Bacillota</taxon>
        <taxon>Bacilli</taxon>
        <taxon>Bacillales</taxon>
        <taxon>Bacillaceae</taxon>
        <taxon>Sutcliffiella</taxon>
    </lineage>
</organism>
<gene>
    <name evidence="2" type="ORF">BC6307_10095</name>
</gene>
<protein>
    <submittedName>
        <fullName evidence="2">Uncharacterized protein</fullName>
    </submittedName>
</protein>
<dbReference type="RefSeq" id="WP_066418851.1">
    <property type="nucleotide sequence ID" value="NZ_CP018866.1"/>
</dbReference>
<dbReference type="EMBL" id="CP018866">
    <property type="protein sequence ID" value="AST91608.1"/>
    <property type="molecule type" value="Genomic_DNA"/>
</dbReference>
<dbReference type="KEGG" id="bcoh:BC6307_10095"/>
<evidence type="ECO:0000256" key="1">
    <source>
        <dbReference type="SAM" id="MobiDB-lite"/>
    </source>
</evidence>
<sequence>MKKEKGKRLYVEPSSSPSITIKTNLDDSTGIQDNPYYTSSMNHEEAEKFEEYFFEDKRKGEYHE</sequence>
<reference evidence="2 3" key="1">
    <citation type="submission" date="2016-12" db="EMBL/GenBank/DDBJ databases">
        <title>The whole genome sequencing and assembly of Bacillus cohnii DSM 6307T strain.</title>
        <authorList>
            <person name="Lee Y.-J."/>
            <person name="Yi H."/>
            <person name="Bahn Y.-S."/>
            <person name="Kim J.F."/>
            <person name="Lee D.-W."/>
        </authorList>
    </citation>
    <scope>NUCLEOTIDE SEQUENCE [LARGE SCALE GENOMIC DNA]</scope>
    <source>
        <strain evidence="2 3">DSM 6307</strain>
    </source>
</reference>
<evidence type="ECO:0000313" key="2">
    <source>
        <dbReference type="EMBL" id="AST91608.1"/>
    </source>
</evidence>
<feature type="compositionally biased region" description="Basic and acidic residues" evidence="1">
    <location>
        <begin position="1"/>
        <end position="10"/>
    </location>
</feature>
<accession>A0A223KQJ8</accession>
<dbReference type="AlphaFoldDB" id="A0A223KQJ8"/>
<feature type="region of interest" description="Disordered" evidence="1">
    <location>
        <begin position="1"/>
        <end position="32"/>
    </location>
</feature>
<feature type="compositionally biased region" description="Polar residues" evidence="1">
    <location>
        <begin position="13"/>
        <end position="32"/>
    </location>
</feature>
<evidence type="ECO:0000313" key="3">
    <source>
        <dbReference type="Proteomes" id="UP000215224"/>
    </source>
</evidence>
<dbReference type="Proteomes" id="UP000215224">
    <property type="component" value="Chromosome"/>
</dbReference>
<keyword evidence="3" id="KW-1185">Reference proteome</keyword>
<name>A0A223KQJ8_9BACI</name>
<dbReference type="STRING" id="1314751.GCA_001591425_03405"/>